<evidence type="ECO:0000313" key="3">
    <source>
        <dbReference type="Proteomes" id="UP000292452"/>
    </source>
</evidence>
<sequence length="214" mass="21894">MTTRVMLISPAAGEAQREARFDDDGPLTAAGARRCRAAAGALPAADRIAVSPSVRCRRTAEELGLVAAPAPELAGCAMGRWRGRTLAEVAAAEPEAVSAWLTDPGFAGHGGESLRGFCGRIEGWLARAGAEPGRVLAVVEPDVVRAAALAALRVPADAFWRLDVPPLTVTELSGRGGRWNLGLGRTLGAAGGGVGPGGNSQTPTSTHKDDISAE</sequence>
<evidence type="ECO:0000256" key="1">
    <source>
        <dbReference type="SAM" id="MobiDB-lite"/>
    </source>
</evidence>
<dbReference type="Pfam" id="PF00300">
    <property type="entry name" value="His_Phos_1"/>
    <property type="match status" value="1"/>
</dbReference>
<comment type="caution">
    <text evidence="2">The sequence shown here is derived from an EMBL/GenBank/DDBJ whole genome shotgun (WGS) entry which is preliminary data.</text>
</comment>
<feature type="region of interest" description="Disordered" evidence="1">
    <location>
        <begin position="190"/>
        <end position="214"/>
    </location>
</feature>
<gene>
    <name evidence="2" type="ORF">EYS09_23035</name>
</gene>
<dbReference type="EMBL" id="SIXH01000232">
    <property type="protein sequence ID" value="TBO57368.1"/>
    <property type="molecule type" value="Genomic_DNA"/>
</dbReference>
<dbReference type="Proteomes" id="UP000292452">
    <property type="component" value="Unassembled WGS sequence"/>
</dbReference>
<dbReference type="Gene3D" id="3.40.50.1240">
    <property type="entry name" value="Phosphoglycerate mutase-like"/>
    <property type="match status" value="1"/>
</dbReference>
<keyword evidence="3" id="KW-1185">Reference proteome</keyword>
<name>A0A4Q9HQZ1_STRKA</name>
<dbReference type="RefSeq" id="WP_131124684.1">
    <property type="nucleotide sequence ID" value="NZ_SIXH01000232.1"/>
</dbReference>
<accession>A0A4Q9HQZ1</accession>
<reference evidence="2 3" key="1">
    <citation type="submission" date="2019-02" db="EMBL/GenBank/DDBJ databases">
        <title>Draft Genome Sequence of Streptomyces sp. AM-2504, identified by 16S rRNA comparative analysis as a Streptomyces Kasugaensis strain.</title>
        <authorList>
            <person name="Napolioni V."/>
            <person name="Giuliodori A.M."/>
            <person name="Spurio R."/>
            <person name="Fabbretti A."/>
        </authorList>
    </citation>
    <scope>NUCLEOTIDE SEQUENCE [LARGE SCALE GENOMIC DNA]</scope>
    <source>
        <strain evidence="2 3">AM-2504</strain>
    </source>
</reference>
<evidence type="ECO:0000313" key="2">
    <source>
        <dbReference type="EMBL" id="TBO57368.1"/>
    </source>
</evidence>
<organism evidence="2 3">
    <name type="scientific">Streptomyces kasugaensis</name>
    <dbReference type="NCBI Taxonomy" id="1946"/>
    <lineage>
        <taxon>Bacteria</taxon>
        <taxon>Bacillati</taxon>
        <taxon>Actinomycetota</taxon>
        <taxon>Actinomycetes</taxon>
        <taxon>Kitasatosporales</taxon>
        <taxon>Streptomycetaceae</taxon>
        <taxon>Streptomyces</taxon>
    </lineage>
</organism>
<dbReference type="AlphaFoldDB" id="A0A4Q9HQZ1"/>
<dbReference type="InterPro" id="IPR013078">
    <property type="entry name" value="His_Pase_superF_clade-1"/>
</dbReference>
<protein>
    <submittedName>
        <fullName evidence="2">Histidine phosphatase family protein</fullName>
    </submittedName>
</protein>
<dbReference type="SUPFAM" id="SSF53254">
    <property type="entry name" value="Phosphoglycerate mutase-like"/>
    <property type="match status" value="1"/>
</dbReference>
<proteinExistence type="predicted"/>
<dbReference type="InterPro" id="IPR029033">
    <property type="entry name" value="His_PPase_superfam"/>
</dbReference>